<accession>A0A0W0TM90</accession>
<feature type="transmembrane region" description="Helical" evidence="1">
    <location>
        <begin position="62"/>
        <end position="83"/>
    </location>
</feature>
<reference evidence="2 5" key="1">
    <citation type="submission" date="2015-11" db="EMBL/GenBank/DDBJ databases">
        <title>Genomic analysis of 38 Legionella species identifies large and diverse effector repertoires.</title>
        <authorList>
            <person name="Burstein D."/>
            <person name="Amaro F."/>
            <person name="Zusman T."/>
            <person name="Lifshitz Z."/>
            <person name="Cohen O."/>
            <person name="Gilbert J.A."/>
            <person name="Pupko T."/>
            <person name="Shuman H.A."/>
            <person name="Segal G."/>
        </authorList>
    </citation>
    <scope>NUCLEOTIDE SEQUENCE [LARGE SCALE GENOMIC DNA]</scope>
    <source>
        <strain evidence="2 5">WO-44C</strain>
    </source>
</reference>
<evidence type="ECO:0000313" key="7">
    <source>
        <dbReference type="Proteomes" id="UP000254033"/>
    </source>
</evidence>
<dbReference type="PATRIC" id="fig|453.4.peg.1785"/>
<feature type="transmembrane region" description="Helical" evidence="1">
    <location>
        <begin position="95"/>
        <end position="114"/>
    </location>
</feature>
<reference evidence="6 7" key="2">
    <citation type="submission" date="2018-06" db="EMBL/GenBank/DDBJ databases">
        <authorList>
            <consortium name="Pathogen Informatics"/>
            <person name="Doyle S."/>
        </authorList>
    </citation>
    <scope>NUCLEOTIDE SEQUENCE [LARGE SCALE GENOMIC DNA]</scope>
    <source>
        <strain evidence="4 7">NCTC11978</strain>
        <strain evidence="3 6">NCTC12022</strain>
    </source>
</reference>
<dbReference type="AlphaFoldDB" id="A0A0W0TM90"/>
<evidence type="ECO:0000313" key="4">
    <source>
        <dbReference type="EMBL" id="STX39815.1"/>
    </source>
</evidence>
<dbReference type="Proteomes" id="UP000054698">
    <property type="component" value="Unassembled WGS sequence"/>
</dbReference>
<dbReference type="EMBL" id="UASS01000011">
    <property type="protein sequence ID" value="SPX60616.1"/>
    <property type="molecule type" value="Genomic_DNA"/>
</dbReference>
<keyword evidence="5" id="KW-1185">Reference proteome</keyword>
<evidence type="ECO:0000256" key="1">
    <source>
        <dbReference type="SAM" id="Phobius"/>
    </source>
</evidence>
<dbReference type="EMBL" id="UGNY01000001">
    <property type="protein sequence ID" value="STX39815.1"/>
    <property type="molecule type" value="Genomic_DNA"/>
</dbReference>
<feature type="transmembrane region" description="Helical" evidence="1">
    <location>
        <begin position="6"/>
        <end position="24"/>
    </location>
</feature>
<gene>
    <name evidence="2" type="ORF">Lfee_1625</name>
    <name evidence="4" type="ORF">NCTC11978_03021</name>
    <name evidence="3" type="ORF">NCTC12022_01348</name>
</gene>
<keyword evidence="1" id="KW-0472">Membrane</keyword>
<dbReference type="OrthoDB" id="5654033at2"/>
<keyword evidence="1" id="KW-1133">Transmembrane helix</keyword>
<organism evidence="2 5">
    <name type="scientific">Legionella feeleii</name>
    <dbReference type="NCBI Taxonomy" id="453"/>
    <lineage>
        <taxon>Bacteria</taxon>
        <taxon>Pseudomonadati</taxon>
        <taxon>Pseudomonadota</taxon>
        <taxon>Gammaproteobacteria</taxon>
        <taxon>Legionellales</taxon>
        <taxon>Legionellaceae</taxon>
        <taxon>Legionella</taxon>
    </lineage>
</organism>
<dbReference type="Proteomes" id="UP000254033">
    <property type="component" value="Unassembled WGS sequence"/>
</dbReference>
<dbReference type="RefSeq" id="WP_058445662.1">
    <property type="nucleotide sequence ID" value="NZ_CAAAHT010000003.1"/>
</dbReference>
<sequence>MLISAVILFVFVVSLGLGLLPPILQDRSPNKTVRAWHGFLAASGLVLVYIDVVALMTSFSPLLIVSLVLLTLGALGGLTLVILAEKKIDVPKVIVALHPLVAVAGLFALVIYILP</sequence>
<proteinExistence type="predicted"/>
<feature type="transmembrane region" description="Helical" evidence="1">
    <location>
        <begin position="36"/>
        <end position="56"/>
    </location>
</feature>
<evidence type="ECO:0000313" key="5">
    <source>
        <dbReference type="Proteomes" id="UP000054698"/>
    </source>
</evidence>
<keyword evidence="1" id="KW-0812">Transmembrane</keyword>
<evidence type="ECO:0008006" key="8">
    <source>
        <dbReference type="Google" id="ProtNLM"/>
    </source>
</evidence>
<dbReference type="Proteomes" id="UP000251942">
    <property type="component" value="Unassembled WGS sequence"/>
</dbReference>
<evidence type="ECO:0000313" key="3">
    <source>
        <dbReference type="EMBL" id="SPX60616.1"/>
    </source>
</evidence>
<evidence type="ECO:0000313" key="2">
    <source>
        <dbReference type="EMBL" id="KTC96713.1"/>
    </source>
</evidence>
<protein>
    <recommendedName>
        <fullName evidence="8">Transmembrane protein</fullName>
    </recommendedName>
</protein>
<name>A0A0W0TM90_9GAMM</name>
<dbReference type="EMBL" id="LNYB01000080">
    <property type="protein sequence ID" value="KTC96713.1"/>
    <property type="molecule type" value="Genomic_DNA"/>
</dbReference>
<evidence type="ECO:0000313" key="6">
    <source>
        <dbReference type="Proteomes" id="UP000251942"/>
    </source>
</evidence>